<sequence>MKFLVRIFDMDNLKSENPLHLLYKDRSDFYNNKKSPAYALYYNYKFLNMNIKYNCEMYRIRKSFSFLHMIKGVISNKILGVKHFVDERNARLYKFLSTEDAKFLMKESYNIIMNSNPIVVFYNNFIRGEIEIDDLTISLLKHMSDKYTNDPIINQGLFSRLTIREIQETRINSYSDFEKIKINDIFYVLQREILLKRKHFIDYQLSKRIFIAMKKRDMKLLTKYLFYFPASLSDKQRRTLKIFFTFINKIVNSECYKNRREVVYNNVFSFLFSIDLINSYEEIKY</sequence>
<evidence type="ECO:0000313" key="1">
    <source>
        <dbReference type="EMBL" id="KCZ80504.1"/>
    </source>
</evidence>
<proteinExistence type="predicted"/>
<evidence type="ECO:0000313" key="2">
    <source>
        <dbReference type="Proteomes" id="UP000030655"/>
    </source>
</evidence>
<keyword evidence="2" id="KW-1185">Reference proteome</keyword>
<accession>A0A059F0J5</accession>
<dbReference type="HOGENOM" id="CLU_907790_0_0_1"/>
<dbReference type="VEuPathDB" id="MicrosporidiaDB:H312_02103"/>
<feature type="non-terminal residue" evidence="1">
    <location>
        <position position="285"/>
    </location>
</feature>
<reference evidence="2" key="1">
    <citation type="submission" date="2013-02" db="EMBL/GenBank/DDBJ databases">
        <authorList>
            <consortium name="The Broad Institute Genome Sequencing Platform"/>
            <person name="Cuomo C."/>
            <person name="Becnel J."/>
            <person name="Sanscrainte N."/>
            <person name="Walker B."/>
            <person name="Young S.K."/>
            <person name="Zeng Q."/>
            <person name="Gargeya S."/>
            <person name="Fitzgerald M."/>
            <person name="Haas B."/>
            <person name="Abouelleil A."/>
            <person name="Alvarado L."/>
            <person name="Arachchi H.M."/>
            <person name="Berlin A.M."/>
            <person name="Chapman S.B."/>
            <person name="Dewar J."/>
            <person name="Goldberg J."/>
            <person name="Griggs A."/>
            <person name="Gujja S."/>
            <person name="Hansen M."/>
            <person name="Howarth C."/>
            <person name="Imamovic A."/>
            <person name="Larimer J."/>
            <person name="McCowan C."/>
            <person name="Murphy C."/>
            <person name="Neiman D."/>
            <person name="Pearson M."/>
            <person name="Priest M."/>
            <person name="Roberts A."/>
            <person name="Saif S."/>
            <person name="Shea T."/>
            <person name="Sisk P."/>
            <person name="Sykes S."/>
            <person name="Wortman J."/>
            <person name="Nusbaum C."/>
            <person name="Birren B."/>
        </authorList>
    </citation>
    <scope>NUCLEOTIDE SEQUENCE [LARGE SCALE GENOMIC DNA]</scope>
    <source>
        <strain evidence="2">PRA339</strain>
    </source>
</reference>
<reference evidence="1 2" key="2">
    <citation type="submission" date="2014-03" db="EMBL/GenBank/DDBJ databases">
        <title>The Genome Sequence of Anncaliia algerae insect isolate PRA339.</title>
        <authorList>
            <consortium name="The Broad Institute Genome Sequencing Platform"/>
            <consortium name="The Broad Institute Genome Sequencing Center for Infectious Disease"/>
            <person name="Cuomo C."/>
            <person name="Becnel J."/>
            <person name="Sanscrainte N."/>
            <person name="Walker B."/>
            <person name="Young S.K."/>
            <person name="Zeng Q."/>
            <person name="Gargeya S."/>
            <person name="Fitzgerald M."/>
            <person name="Haas B."/>
            <person name="Abouelleil A."/>
            <person name="Alvarado L."/>
            <person name="Arachchi H.M."/>
            <person name="Berlin A.M."/>
            <person name="Chapman S.B."/>
            <person name="Dewar J."/>
            <person name="Goldberg J."/>
            <person name="Griggs A."/>
            <person name="Gujja S."/>
            <person name="Hansen M."/>
            <person name="Howarth C."/>
            <person name="Imamovic A."/>
            <person name="Larimer J."/>
            <person name="McCowan C."/>
            <person name="Murphy C."/>
            <person name="Neiman D."/>
            <person name="Pearson M."/>
            <person name="Priest M."/>
            <person name="Roberts A."/>
            <person name="Saif S."/>
            <person name="Shea T."/>
            <person name="Sisk P."/>
            <person name="Sykes S."/>
            <person name="Wortman J."/>
            <person name="Nusbaum C."/>
            <person name="Birren B."/>
        </authorList>
    </citation>
    <scope>NUCLEOTIDE SEQUENCE [LARGE SCALE GENOMIC DNA]</scope>
    <source>
        <strain evidence="1 2">PRA339</strain>
    </source>
</reference>
<protein>
    <submittedName>
        <fullName evidence="1">Uncharacterized protein</fullName>
    </submittedName>
</protein>
<dbReference type="OrthoDB" id="10279370at2759"/>
<name>A0A059F0J5_9MICR</name>
<dbReference type="Proteomes" id="UP000030655">
    <property type="component" value="Unassembled WGS sequence"/>
</dbReference>
<gene>
    <name evidence="1" type="ORF">H312_02103</name>
</gene>
<dbReference type="EMBL" id="KK365178">
    <property type="protein sequence ID" value="KCZ80504.1"/>
    <property type="molecule type" value="Genomic_DNA"/>
</dbReference>
<organism evidence="1 2">
    <name type="scientific">Anncaliia algerae PRA339</name>
    <dbReference type="NCBI Taxonomy" id="1288291"/>
    <lineage>
        <taxon>Eukaryota</taxon>
        <taxon>Fungi</taxon>
        <taxon>Fungi incertae sedis</taxon>
        <taxon>Microsporidia</taxon>
        <taxon>Tubulinosematoidea</taxon>
        <taxon>Tubulinosematidae</taxon>
        <taxon>Anncaliia</taxon>
    </lineage>
</organism>
<dbReference type="AlphaFoldDB" id="A0A059F0J5"/>